<dbReference type="Gene3D" id="3.40.50.1110">
    <property type="entry name" value="SGNH hydrolase"/>
    <property type="match status" value="1"/>
</dbReference>
<gene>
    <name evidence="1" type="ORF">SAMN06295900_105266</name>
</gene>
<evidence type="ECO:0000313" key="1">
    <source>
        <dbReference type="EMBL" id="SMF32378.1"/>
    </source>
</evidence>
<dbReference type="GeneID" id="95553653"/>
<dbReference type="SUPFAM" id="SSF52266">
    <property type="entry name" value="SGNH hydrolase"/>
    <property type="match status" value="1"/>
</dbReference>
<proteinExistence type="predicted"/>
<dbReference type="Proteomes" id="UP000192911">
    <property type="component" value="Unassembled WGS sequence"/>
</dbReference>
<dbReference type="AlphaFoldDB" id="A0A1X7EE64"/>
<organism evidence="1 2">
    <name type="scientific">Trinickia caryophylli</name>
    <name type="common">Paraburkholderia caryophylli</name>
    <dbReference type="NCBI Taxonomy" id="28094"/>
    <lineage>
        <taxon>Bacteria</taxon>
        <taxon>Pseudomonadati</taxon>
        <taxon>Pseudomonadota</taxon>
        <taxon>Betaproteobacteria</taxon>
        <taxon>Burkholderiales</taxon>
        <taxon>Burkholderiaceae</taxon>
        <taxon>Trinickia</taxon>
    </lineage>
</organism>
<dbReference type="RefSeq" id="WP_139831156.1">
    <property type="nucleotide sequence ID" value="NZ_BSQD01000004.1"/>
</dbReference>
<protein>
    <recommendedName>
        <fullName evidence="3">SGNH hydrolase-type esterase domain-containing protein</fullName>
    </recommendedName>
</protein>
<name>A0A1X7EE64_TRICW</name>
<dbReference type="OrthoDB" id="9792428at2"/>
<evidence type="ECO:0000313" key="2">
    <source>
        <dbReference type="Proteomes" id="UP000192911"/>
    </source>
</evidence>
<accession>A0A1X7EE64</accession>
<dbReference type="InterPro" id="IPR036514">
    <property type="entry name" value="SGNH_hydro_sf"/>
</dbReference>
<dbReference type="STRING" id="28094.SAMN06295900_105266"/>
<keyword evidence="2" id="KW-1185">Reference proteome</keyword>
<dbReference type="EMBL" id="FXAH01000005">
    <property type="protein sequence ID" value="SMF32378.1"/>
    <property type="molecule type" value="Genomic_DNA"/>
</dbReference>
<sequence length="205" mass="22752">MASVLFIGGSIISDGGIVDVTRQRLGTNDAASEVEEQTFRRATLEQHWNRLATQRALRRRKWDAVVLQEQGTQPLTNPESMAKAIALWVLQIRSAGAEPVLFLPWRRREHLDDDDAWGRIRSLHYAAAREWNIRPAAVGDVWTAFRRSHPDIALTAEGGNHVNETGAVLSASVIVATIVDWPDPGGRLRQLIQEGGLADFPFDAS</sequence>
<evidence type="ECO:0008006" key="3">
    <source>
        <dbReference type="Google" id="ProtNLM"/>
    </source>
</evidence>
<dbReference type="GO" id="GO:0016788">
    <property type="term" value="F:hydrolase activity, acting on ester bonds"/>
    <property type="evidence" value="ECO:0007669"/>
    <property type="project" value="UniProtKB-ARBA"/>
</dbReference>
<reference evidence="2" key="1">
    <citation type="submission" date="2017-04" db="EMBL/GenBank/DDBJ databases">
        <authorList>
            <person name="Varghese N."/>
            <person name="Submissions S."/>
        </authorList>
    </citation>
    <scope>NUCLEOTIDE SEQUENCE [LARGE SCALE GENOMIC DNA]</scope>
    <source>
        <strain evidence="2">Ballard 720</strain>
    </source>
</reference>